<accession>A0A1B7MQ08</accession>
<dbReference type="AlphaFoldDB" id="A0A1B7MQ08"/>
<evidence type="ECO:0000313" key="2">
    <source>
        <dbReference type="Proteomes" id="UP000092154"/>
    </source>
</evidence>
<dbReference type="InterPro" id="IPR012597">
    <property type="entry name" value="Pheromone"/>
</dbReference>
<dbReference type="Pfam" id="PF08015">
    <property type="entry name" value="Pheromone"/>
    <property type="match status" value="1"/>
</dbReference>
<gene>
    <name evidence="1" type="ORF">K503DRAFT_774279</name>
</gene>
<dbReference type="InParanoid" id="A0A1B7MQ08"/>
<dbReference type="EMBL" id="KV448578">
    <property type="protein sequence ID" value="OAX34693.1"/>
    <property type="molecule type" value="Genomic_DNA"/>
</dbReference>
<organism evidence="1 2">
    <name type="scientific">Rhizopogon vinicolor AM-OR11-026</name>
    <dbReference type="NCBI Taxonomy" id="1314800"/>
    <lineage>
        <taxon>Eukaryota</taxon>
        <taxon>Fungi</taxon>
        <taxon>Dikarya</taxon>
        <taxon>Basidiomycota</taxon>
        <taxon>Agaricomycotina</taxon>
        <taxon>Agaricomycetes</taxon>
        <taxon>Agaricomycetidae</taxon>
        <taxon>Boletales</taxon>
        <taxon>Suillineae</taxon>
        <taxon>Rhizopogonaceae</taxon>
        <taxon>Rhizopogon</taxon>
    </lineage>
</organism>
<reference evidence="1 2" key="1">
    <citation type="submission" date="2016-06" db="EMBL/GenBank/DDBJ databases">
        <title>Comparative genomics of the ectomycorrhizal sister species Rhizopogon vinicolor and Rhizopogon vesiculosus (Basidiomycota: Boletales) reveals a divergence of the mating type B locus.</title>
        <authorList>
            <consortium name="DOE Joint Genome Institute"/>
            <person name="Mujic A.B."/>
            <person name="Kuo A."/>
            <person name="Tritt A."/>
            <person name="Lipzen A."/>
            <person name="Chen C."/>
            <person name="Johnson J."/>
            <person name="Sharma A."/>
            <person name="Barry K."/>
            <person name="Grigoriev I.V."/>
            <person name="Spatafora J.W."/>
        </authorList>
    </citation>
    <scope>NUCLEOTIDE SEQUENCE [LARGE SCALE GENOMIC DNA]</scope>
    <source>
        <strain evidence="1 2">AM-OR11-026</strain>
    </source>
</reference>
<protein>
    <recommendedName>
        <fullName evidence="3">Pheromone</fullName>
    </recommendedName>
</protein>
<proteinExistence type="predicted"/>
<evidence type="ECO:0008006" key="3">
    <source>
        <dbReference type="Google" id="ProtNLM"/>
    </source>
</evidence>
<sequence length="57" mass="6031">MDNFTSVSDIFFPTVSLEGDPSNSGDPNAVGDGEPVLVDAEYWTWGSSSQSGFCVIV</sequence>
<dbReference type="Proteomes" id="UP000092154">
    <property type="component" value="Unassembled WGS sequence"/>
</dbReference>
<keyword evidence="2" id="KW-1185">Reference proteome</keyword>
<dbReference type="GO" id="GO:0016020">
    <property type="term" value="C:membrane"/>
    <property type="evidence" value="ECO:0007669"/>
    <property type="project" value="InterPro"/>
</dbReference>
<dbReference type="GO" id="GO:0000772">
    <property type="term" value="F:mating pheromone activity"/>
    <property type="evidence" value="ECO:0007669"/>
    <property type="project" value="InterPro"/>
</dbReference>
<evidence type="ECO:0000313" key="1">
    <source>
        <dbReference type="EMBL" id="OAX34693.1"/>
    </source>
</evidence>
<name>A0A1B7MQ08_9AGAM</name>